<name>A0A075GYX3_9EURY</name>
<dbReference type="NCBIfam" id="TIGR01077">
    <property type="entry name" value="L13_A_E"/>
    <property type="match status" value="1"/>
</dbReference>
<comment type="similarity">
    <text evidence="1 4">Belongs to the universal ribosomal protein uL13 family.</text>
</comment>
<dbReference type="SUPFAM" id="SSF52161">
    <property type="entry name" value="Ribosomal protein L13"/>
    <property type="match status" value="1"/>
</dbReference>
<dbReference type="AlphaFoldDB" id="A0A075GYX3"/>
<proteinExistence type="inferred from homology"/>
<evidence type="ECO:0000256" key="3">
    <source>
        <dbReference type="ARBA" id="ARBA00023274"/>
    </source>
</evidence>
<gene>
    <name evidence="5" type="primary">RP-L13</name>
    <name evidence="4" type="synonym">rpl13</name>
    <name evidence="5" type="synonym">rplM</name>
</gene>
<dbReference type="PIRSF" id="PIRSF002181">
    <property type="entry name" value="Ribosomal_L13"/>
    <property type="match status" value="1"/>
</dbReference>
<dbReference type="PANTHER" id="PTHR11545">
    <property type="entry name" value="RIBOSOMAL PROTEIN L13"/>
    <property type="match status" value="1"/>
</dbReference>
<reference evidence="5" key="1">
    <citation type="journal article" date="2014" name="Genome Biol. Evol.">
        <title>Pangenome evidence for extensive interdomain horizontal transfer affecting lineage core and shell genes in uncultured planktonic thaumarchaeota and euryarchaeota.</title>
        <authorList>
            <person name="Deschamps P."/>
            <person name="Zivanovic Y."/>
            <person name="Moreira D."/>
            <person name="Rodriguez-Valera F."/>
            <person name="Lopez-Garcia P."/>
        </authorList>
    </citation>
    <scope>NUCLEOTIDE SEQUENCE</scope>
</reference>
<dbReference type="InterPro" id="IPR036899">
    <property type="entry name" value="Ribosomal_uL13_sf"/>
</dbReference>
<evidence type="ECO:0000256" key="4">
    <source>
        <dbReference type="HAMAP-Rule" id="MF_01366"/>
    </source>
</evidence>
<sequence>MAEAGTIVYDARDKILGRLASLVAKQLMAARKSGREQRVIIYNAEHAVVSGPKTKVLADYDFKYKLNHPRKGPFYPRMPDQILKRTVRGMLPYQKNSSGRAALRDLRVMIGQPTNLSNDDLPEGHAWGDTSGIERPLPLKFVRLGEISSSLGVDATRWEGE</sequence>
<dbReference type="GO" id="GO:0006412">
    <property type="term" value="P:translation"/>
    <property type="evidence" value="ECO:0007669"/>
    <property type="project" value="UniProtKB-UniRule"/>
</dbReference>
<evidence type="ECO:0000313" key="5">
    <source>
        <dbReference type="EMBL" id="AIF07432.1"/>
    </source>
</evidence>
<dbReference type="Gene3D" id="3.90.1180.10">
    <property type="entry name" value="Ribosomal protein L13"/>
    <property type="match status" value="1"/>
</dbReference>
<dbReference type="Pfam" id="PF00572">
    <property type="entry name" value="Ribosomal_L13"/>
    <property type="match status" value="1"/>
</dbReference>
<dbReference type="InterPro" id="IPR005822">
    <property type="entry name" value="Ribosomal_uL13"/>
</dbReference>
<dbReference type="GO" id="GO:0022625">
    <property type="term" value="C:cytosolic large ribosomal subunit"/>
    <property type="evidence" value="ECO:0007669"/>
    <property type="project" value="UniProtKB-UniRule"/>
</dbReference>
<accession>A0A075GYX3</accession>
<dbReference type="GO" id="GO:0003735">
    <property type="term" value="F:structural constituent of ribosome"/>
    <property type="evidence" value="ECO:0007669"/>
    <property type="project" value="UniProtKB-UniRule"/>
</dbReference>
<comment type="function">
    <text evidence="4">This protein is one of the early assembly proteins of the 50S ribosomal subunit, although it is not seen to bind rRNA by itself. It is important during the early stages of 50S assembly.</text>
</comment>
<evidence type="ECO:0000256" key="1">
    <source>
        <dbReference type="ARBA" id="ARBA00006227"/>
    </source>
</evidence>
<keyword evidence="3 4" id="KW-0687">Ribonucleoprotein</keyword>
<dbReference type="PANTHER" id="PTHR11545:SF3">
    <property type="entry name" value="LARGE RIBOSOMAL SUBUNIT PROTEIN UL13"/>
    <property type="match status" value="1"/>
</dbReference>
<dbReference type="GO" id="GO:0017148">
    <property type="term" value="P:negative regulation of translation"/>
    <property type="evidence" value="ECO:0007669"/>
    <property type="project" value="TreeGrafter"/>
</dbReference>
<protein>
    <recommendedName>
        <fullName evidence="4">Large ribosomal subunit protein uL13</fullName>
    </recommendedName>
</protein>
<dbReference type="HAMAP" id="MF_01366">
    <property type="entry name" value="Ribosomal_uL13"/>
    <property type="match status" value="1"/>
</dbReference>
<organism evidence="5">
    <name type="scientific">uncultured marine group II/III euryarchaeote KM3_202_H06</name>
    <dbReference type="NCBI Taxonomy" id="1457980"/>
    <lineage>
        <taxon>Archaea</taxon>
        <taxon>Methanobacteriati</taxon>
        <taxon>Methanobacteriota</taxon>
        <taxon>environmental samples</taxon>
    </lineage>
</organism>
<dbReference type="EMBL" id="KF900802">
    <property type="protein sequence ID" value="AIF07432.1"/>
    <property type="molecule type" value="Genomic_DNA"/>
</dbReference>
<comment type="subunit">
    <text evidence="4">Part of the 50S ribosomal subunit.</text>
</comment>
<dbReference type="InterPro" id="IPR005755">
    <property type="entry name" value="Ribosomal_uL13_euk/arc"/>
</dbReference>
<dbReference type="CDD" id="cd00392">
    <property type="entry name" value="Ribosomal_L13"/>
    <property type="match status" value="1"/>
</dbReference>
<dbReference type="GO" id="GO:0003729">
    <property type="term" value="F:mRNA binding"/>
    <property type="evidence" value="ECO:0007669"/>
    <property type="project" value="TreeGrafter"/>
</dbReference>
<evidence type="ECO:0000256" key="2">
    <source>
        <dbReference type="ARBA" id="ARBA00022980"/>
    </source>
</evidence>
<dbReference type="InterPro" id="IPR005823">
    <property type="entry name" value="Ribosomal_uL13_bac-type"/>
</dbReference>
<keyword evidence="2 4" id="KW-0689">Ribosomal protein</keyword>